<dbReference type="PROSITE" id="PS50975">
    <property type="entry name" value="ATP_GRASP"/>
    <property type="match status" value="1"/>
</dbReference>
<comment type="caution">
    <text evidence="6">The sequence shown here is derived from an EMBL/GenBank/DDBJ whole genome shotgun (WGS) entry which is preliminary data.</text>
</comment>
<dbReference type="InterPro" id="IPR003806">
    <property type="entry name" value="ATP-grasp_PylC-type"/>
</dbReference>
<evidence type="ECO:0000256" key="1">
    <source>
        <dbReference type="ARBA" id="ARBA00022598"/>
    </source>
</evidence>
<dbReference type="PANTHER" id="PTHR43585:SF2">
    <property type="entry name" value="ATP-GRASP ENZYME FSQD"/>
    <property type="match status" value="1"/>
</dbReference>
<evidence type="ECO:0000256" key="2">
    <source>
        <dbReference type="ARBA" id="ARBA00022741"/>
    </source>
</evidence>
<organism evidence="6 7">
    <name type="scientific">Chitiniphilus eburneus</name>
    <dbReference type="NCBI Taxonomy" id="2571148"/>
    <lineage>
        <taxon>Bacteria</taxon>
        <taxon>Pseudomonadati</taxon>
        <taxon>Pseudomonadota</taxon>
        <taxon>Betaproteobacteria</taxon>
        <taxon>Neisseriales</taxon>
        <taxon>Chitinibacteraceae</taxon>
        <taxon>Chitiniphilus</taxon>
    </lineage>
</organism>
<feature type="domain" description="ATP-grasp" evidence="5">
    <location>
        <begin position="115"/>
        <end position="315"/>
    </location>
</feature>
<dbReference type="InterPro" id="IPR011761">
    <property type="entry name" value="ATP-grasp"/>
</dbReference>
<evidence type="ECO:0000313" key="6">
    <source>
        <dbReference type="EMBL" id="TJZ64475.1"/>
    </source>
</evidence>
<dbReference type="SUPFAM" id="SSF56059">
    <property type="entry name" value="Glutathione synthetase ATP-binding domain-like"/>
    <property type="match status" value="1"/>
</dbReference>
<keyword evidence="2 4" id="KW-0547">Nucleotide-binding</keyword>
<evidence type="ECO:0000259" key="5">
    <source>
        <dbReference type="PROSITE" id="PS50975"/>
    </source>
</evidence>
<dbReference type="PANTHER" id="PTHR43585">
    <property type="entry name" value="FUMIPYRROLE BIOSYNTHESIS PROTEIN C"/>
    <property type="match status" value="1"/>
</dbReference>
<dbReference type="Gene3D" id="3.30.470.20">
    <property type="entry name" value="ATP-grasp fold, B domain"/>
    <property type="match status" value="1"/>
</dbReference>
<accession>A0A4U0PA33</accession>
<name>A0A4U0PA33_9NEIS</name>
<evidence type="ECO:0000256" key="3">
    <source>
        <dbReference type="ARBA" id="ARBA00022840"/>
    </source>
</evidence>
<dbReference type="OrthoDB" id="9803907at2"/>
<dbReference type="Proteomes" id="UP000310016">
    <property type="component" value="Unassembled WGS sequence"/>
</dbReference>
<keyword evidence="7" id="KW-1185">Reference proteome</keyword>
<keyword evidence="1" id="KW-0436">Ligase</keyword>
<evidence type="ECO:0000313" key="7">
    <source>
        <dbReference type="Proteomes" id="UP000310016"/>
    </source>
</evidence>
<dbReference type="InterPro" id="IPR052032">
    <property type="entry name" value="ATP-dep_AA_Ligase"/>
</dbReference>
<reference evidence="6 7" key="1">
    <citation type="submission" date="2019-04" db="EMBL/GenBank/DDBJ databases">
        <title>Chitiniphilus eburnea sp. nov., a novel chitinolytic bacterium isolated from aquaculture sludge.</title>
        <authorList>
            <person name="Sheng M."/>
        </authorList>
    </citation>
    <scope>NUCLEOTIDE SEQUENCE [LARGE SCALE GENOMIC DNA]</scope>
    <source>
        <strain evidence="6 7">HX-2-15</strain>
    </source>
</reference>
<proteinExistence type="predicted"/>
<dbReference type="GO" id="GO:0016874">
    <property type="term" value="F:ligase activity"/>
    <property type="evidence" value="ECO:0007669"/>
    <property type="project" value="UniProtKB-KW"/>
</dbReference>
<dbReference type="GO" id="GO:0005524">
    <property type="term" value="F:ATP binding"/>
    <property type="evidence" value="ECO:0007669"/>
    <property type="project" value="UniProtKB-UniRule"/>
</dbReference>
<gene>
    <name evidence="6" type="ORF">FAZ21_19105</name>
</gene>
<evidence type="ECO:0000256" key="4">
    <source>
        <dbReference type="PROSITE-ProRule" id="PRU00409"/>
    </source>
</evidence>
<keyword evidence="3 4" id="KW-0067">ATP-binding</keyword>
<dbReference type="EMBL" id="SUMF01000046">
    <property type="protein sequence ID" value="TJZ64475.1"/>
    <property type="molecule type" value="Genomic_DNA"/>
</dbReference>
<protein>
    <submittedName>
        <fullName evidence="6">ATP-grasp domain-containing protein</fullName>
    </submittedName>
</protein>
<dbReference type="RefSeq" id="WP_136775033.1">
    <property type="nucleotide sequence ID" value="NZ_SUMF01000046.1"/>
</dbReference>
<dbReference type="AlphaFoldDB" id="A0A4U0PA33"/>
<dbReference type="Pfam" id="PF02655">
    <property type="entry name" value="ATP-grasp_3"/>
    <property type="match status" value="1"/>
</dbReference>
<sequence>MISLQDQYVIVVDPFSSGALYAPKFVSLGYPCVAVRSSPHIAERFARGFQPAGFIDGELFDIEEALTRFGVARAVAVVAGCEMAVAAADALAHRLGLPGNAPATTARRRDKYPMQQALAEAGLRHIPSLFIRNRAQIDSATETLEDIAYVVKPVNSASTDGVRFAHGREGARQALNESAWGRVNDLGEVNRGFVVQPFIEGPEYVVDLVAHPGGYTVASVCVYDKVACNGAPFVYAGLEALDPHDPQYAPLLSYARRAAAALGVVAGPLHMELIWSDDGPVMIEAGARMHGGVAPALFNDCYSPNLLDLAVDAYLGKPIDTLLAERRQFGRIVFLIGRKEGIYPGPSPVYEANLRQLPSYRGHRIFVSQGERMVPTVDLASCPGIVWLASRIPEQLDIDDKSCRTLAAV</sequence>
<dbReference type="GO" id="GO:0046872">
    <property type="term" value="F:metal ion binding"/>
    <property type="evidence" value="ECO:0007669"/>
    <property type="project" value="InterPro"/>
</dbReference>